<evidence type="ECO:0000313" key="2">
    <source>
        <dbReference type="Proteomes" id="UP000193577"/>
    </source>
</evidence>
<proteinExistence type="predicted"/>
<comment type="caution">
    <text evidence="1">The sequence shown here is derived from an EMBL/GenBank/DDBJ whole genome shotgun (WGS) entry which is preliminary data.</text>
</comment>
<sequence length="197" mass="21282">MGIEDEVRPGVAGSWDRFVGPRASRAETGGTLAAVIAAAVFADRDPRRRSMLRSALLRLTAVDLWGGAWVNNTRASVRWYERPGQGACQHLGFAALHAAHPAVIAAVDATGHRRDRASAIRWTLGHYGWMLASATVITTSPRRQRLLLAIATTCVGLILDRRLGRSTAAPWFASVYYTKLLIGHAAGSLWNRAGSVS</sequence>
<dbReference type="OrthoDB" id="1550909at2"/>
<dbReference type="Proteomes" id="UP000193577">
    <property type="component" value="Unassembled WGS sequence"/>
</dbReference>
<protein>
    <submittedName>
        <fullName evidence="1">Uncharacterized protein</fullName>
    </submittedName>
</protein>
<reference evidence="1 2" key="1">
    <citation type="submission" date="2017-04" db="EMBL/GenBank/DDBJ databases">
        <title>The new phylogeny of genus Mycobacterium.</title>
        <authorList>
            <person name="Tortoli E."/>
            <person name="Trovato A."/>
            <person name="Cirillo D.M."/>
        </authorList>
    </citation>
    <scope>NUCLEOTIDE SEQUENCE [LARGE SCALE GENOMIC DNA]</scope>
    <source>
        <strain evidence="1 2">KCTC 19819</strain>
    </source>
</reference>
<evidence type="ECO:0000313" key="1">
    <source>
        <dbReference type="EMBL" id="OSC33094.1"/>
    </source>
</evidence>
<dbReference type="RefSeq" id="WP_085304292.1">
    <property type="nucleotide sequence ID" value="NZ_AP022594.1"/>
</dbReference>
<organism evidence="1 2">
    <name type="scientific">Mycolicibacillus koreensis</name>
    <dbReference type="NCBI Taxonomy" id="1069220"/>
    <lineage>
        <taxon>Bacteria</taxon>
        <taxon>Bacillati</taxon>
        <taxon>Actinomycetota</taxon>
        <taxon>Actinomycetes</taxon>
        <taxon>Mycobacteriales</taxon>
        <taxon>Mycobacteriaceae</taxon>
        <taxon>Mycolicibacillus</taxon>
    </lineage>
</organism>
<dbReference type="AlphaFoldDB" id="A0A7I7SFC2"/>
<dbReference type="EMBL" id="NCXO01000027">
    <property type="protein sequence ID" value="OSC33094.1"/>
    <property type="molecule type" value="Genomic_DNA"/>
</dbReference>
<keyword evidence="2" id="KW-1185">Reference proteome</keyword>
<accession>A0A7I7SFC2</accession>
<name>A0A7I7SFC2_9MYCO</name>
<gene>
    <name evidence="1" type="ORF">B8W67_12575</name>
</gene>